<evidence type="ECO:0000256" key="5">
    <source>
        <dbReference type="ARBA" id="ARBA00023239"/>
    </source>
</evidence>
<proteinExistence type="inferred from homology"/>
<comment type="caution">
    <text evidence="7">The sequence shown here is derived from an EMBL/GenBank/DDBJ whole genome shotgun (WGS) entry which is preliminary data.</text>
</comment>
<dbReference type="EC" id="4.2.3.-" evidence="6"/>
<reference evidence="7" key="1">
    <citation type="submission" date="2023-03" db="EMBL/GenBank/DDBJ databases">
        <title>Massive genome expansion in bonnet fungi (Mycena s.s.) driven by repeated elements and novel gene families across ecological guilds.</title>
        <authorList>
            <consortium name="Lawrence Berkeley National Laboratory"/>
            <person name="Harder C.B."/>
            <person name="Miyauchi S."/>
            <person name="Viragh M."/>
            <person name="Kuo A."/>
            <person name="Thoen E."/>
            <person name="Andreopoulos B."/>
            <person name="Lu D."/>
            <person name="Skrede I."/>
            <person name="Drula E."/>
            <person name="Henrissat B."/>
            <person name="Morin E."/>
            <person name="Kohler A."/>
            <person name="Barry K."/>
            <person name="LaButti K."/>
            <person name="Morin E."/>
            <person name="Salamov A."/>
            <person name="Lipzen A."/>
            <person name="Mereny Z."/>
            <person name="Hegedus B."/>
            <person name="Baldrian P."/>
            <person name="Stursova M."/>
            <person name="Weitz H."/>
            <person name="Taylor A."/>
            <person name="Grigoriev I.V."/>
            <person name="Nagy L.G."/>
            <person name="Martin F."/>
            <person name="Kauserud H."/>
        </authorList>
    </citation>
    <scope>NUCLEOTIDE SEQUENCE</scope>
    <source>
        <strain evidence="7">CBHHK002</strain>
    </source>
</reference>
<dbReference type="PANTHER" id="PTHR35201">
    <property type="entry name" value="TERPENE SYNTHASE"/>
    <property type="match status" value="1"/>
</dbReference>
<comment type="cofactor">
    <cofactor evidence="1 6">
        <name>Mg(2+)</name>
        <dbReference type="ChEBI" id="CHEBI:18420"/>
    </cofactor>
</comment>
<dbReference type="AlphaFoldDB" id="A0AAD7EH09"/>
<keyword evidence="8" id="KW-1185">Reference proteome</keyword>
<dbReference type="Proteomes" id="UP001218218">
    <property type="component" value="Unassembled WGS sequence"/>
</dbReference>
<evidence type="ECO:0000313" key="8">
    <source>
        <dbReference type="Proteomes" id="UP001218218"/>
    </source>
</evidence>
<evidence type="ECO:0000256" key="2">
    <source>
        <dbReference type="ARBA" id="ARBA00006333"/>
    </source>
</evidence>
<name>A0AAD7EH09_9AGAR</name>
<dbReference type="PANTHER" id="PTHR35201:SF4">
    <property type="entry name" value="BETA-PINACENE SYNTHASE-RELATED"/>
    <property type="match status" value="1"/>
</dbReference>
<gene>
    <name evidence="7" type="ORF">DFH08DRAFT_711511</name>
</gene>
<evidence type="ECO:0000256" key="4">
    <source>
        <dbReference type="ARBA" id="ARBA00022842"/>
    </source>
</evidence>
<evidence type="ECO:0000256" key="3">
    <source>
        <dbReference type="ARBA" id="ARBA00022723"/>
    </source>
</evidence>
<keyword evidence="4 6" id="KW-0460">Magnesium</keyword>
<sequence>MAQTAAQTVHLPDPLGDMWPWGRRINPSYDEVKKEADDWFTSLKCFDEKDNADFVRCNFALLAALCYPELDKGEPEFRLTCDMFTLFFVFDQYTDVADGKGAQELADHALKPLKDLDAECAEDEHAVGKVASGFWKRFMAVATETCQERFISGWKEYAEGVVQEAKDRQERTVPRSFYTGDLMHLRKLTCGAAPCLAIYLIGKELPRGFFGHPTLVRLAELTTEIIALENDTYSYQKERATGDIHNLLEAISREQAPCSLQDTLYHAEKETKVRAAEFMLLVKTLHTEDPEVHKYAENFAMLALGITFWSFETERYFGKNHEQVKRDRILVLTEEKKRVVCWE</sequence>
<protein>
    <recommendedName>
        <fullName evidence="6">Terpene synthase</fullName>
        <ecNumber evidence="6">4.2.3.-</ecNumber>
    </recommendedName>
</protein>
<evidence type="ECO:0000313" key="7">
    <source>
        <dbReference type="EMBL" id="KAJ7323810.1"/>
    </source>
</evidence>
<dbReference type="Pfam" id="PF19086">
    <property type="entry name" value="Terpene_syn_C_2"/>
    <property type="match status" value="1"/>
</dbReference>
<dbReference type="EMBL" id="JARIHO010000045">
    <property type="protein sequence ID" value="KAJ7323810.1"/>
    <property type="molecule type" value="Genomic_DNA"/>
</dbReference>
<evidence type="ECO:0000256" key="1">
    <source>
        <dbReference type="ARBA" id="ARBA00001946"/>
    </source>
</evidence>
<dbReference type="GO" id="GO:0010333">
    <property type="term" value="F:terpene synthase activity"/>
    <property type="evidence" value="ECO:0007669"/>
    <property type="project" value="InterPro"/>
</dbReference>
<dbReference type="GO" id="GO:0008299">
    <property type="term" value="P:isoprenoid biosynthetic process"/>
    <property type="evidence" value="ECO:0007669"/>
    <property type="project" value="UniProtKB-ARBA"/>
</dbReference>
<keyword evidence="5 6" id="KW-0456">Lyase</keyword>
<dbReference type="SUPFAM" id="SSF48576">
    <property type="entry name" value="Terpenoid synthases"/>
    <property type="match status" value="1"/>
</dbReference>
<dbReference type="InterPro" id="IPR008949">
    <property type="entry name" value="Isoprenoid_synthase_dom_sf"/>
</dbReference>
<dbReference type="GO" id="GO:0046872">
    <property type="term" value="F:metal ion binding"/>
    <property type="evidence" value="ECO:0007669"/>
    <property type="project" value="UniProtKB-KW"/>
</dbReference>
<keyword evidence="3 6" id="KW-0479">Metal-binding</keyword>
<accession>A0AAD7EH09</accession>
<evidence type="ECO:0000256" key="6">
    <source>
        <dbReference type="RuleBase" id="RU366034"/>
    </source>
</evidence>
<organism evidence="7 8">
    <name type="scientific">Mycena albidolilacea</name>
    <dbReference type="NCBI Taxonomy" id="1033008"/>
    <lineage>
        <taxon>Eukaryota</taxon>
        <taxon>Fungi</taxon>
        <taxon>Dikarya</taxon>
        <taxon>Basidiomycota</taxon>
        <taxon>Agaricomycotina</taxon>
        <taxon>Agaricomycetes</taxon>
        <taxon>Agaricomycetidae</taxon>
        <taxon>Agaricales</taxon>
        <taxon>Marasmiineae</taxon>
        <taxon>Mycenaceae</taxon>
        <taxon>Mycena</taxon>
    </lineage>
</organism>
<comment type="similarity">
    <text evidence="2 6">Belongs to the terpene synthase family.</text>
</comment>
<dbReference type="InterPro" id="IPR034686">
    <property type="entry name" value="Terpene_cyclase-like_2"/>
</dbReference>
<dbReference type="Gene3D" id="1.10.600.10">
    <property type="entry name" value="Farnesyl Diphosphate Synthase"/>
    <property type="match status" value="1"/>
</dbReference>